<dbReference type="EMBL" id="JAIVGD010000005">
    <property type="protein sequence ID" value="KAH0774831.1"/>
    <property type="molecule type" value="Genomic_DNA"/>
</dbReference>
<feature type="compositionally biased region" description="Basic and acidic residues" evidence="1">
    <location>
        <begin position="56"/>
        <end position="90"/>
    </location>
</feature>
<comment type="caution">
    <text evidence="2">The sequence shown here is derived from an EMBL/GenBank/DDBJ whole genome shotgun (WGS) entry which is preliminary data.</text>
</comment>
<evidence type="ECO:0000313" key="3">
    <source>
        <dbReference type="Proteomes" id="UP000826656"/>
    </source>
</evidence>
<proteinExistence type="predicted"/>
<accession>A0ABQ7W248</accession>
<feature type="compositionally biased region" description="Basic and acidic residues" evidence="1">
    <location>
        <begin position="100"/>
        <end position="109"/>
    </location>
</feature>
<dbReference type="Proteomes" id="UP000826656">
    <property type="component" value="Unassembled WGS sequence"/>
</dbReference>
<organism evidence="2 3">
    <name type="scientific">Solanum tuberosum</name>
    <name type="common">Potato</name>
    <dbReference type="NCBI Taxonomy" id="4113"/>
    <lineage>
        <taxon>Eukaryota</taxon>
        <taxon>Viridiplantae</taxon>
        <taxon>Streptophyta</taxon>
        <taxon>Embryophyta</taxon>
        <taxon>Tracheophyta</taxon>
        <taxon>Spermatophyta</taxon>
        <taxon>Magnoliopsida</taxon>
        <taxon>eudicotyledons</taxon>
        <taxon>Gunneridae</taxon>
        <taxon>Pentapetalae</taxon>
        <taxon>asterids</taxon>
        <taxon>lamiids</taxon>
        <taxon>Solanales</taxon>
        <taxon>Solanaceae</taxon>
        <taxon>Solanoideae</taxon>
        <taxon>Solaneae</taxon>
        <taxon>Solanum</taxon>
    </lineage>
</organism>
<gene>
    <name evidence="2" type="ORF">KY290_011968</name>
</gene>
<protein>
    <submittedName>
        <fullName evidence="2">Uncharacterized protein</fullName>
    </submittedName>
</protein>
<evidence type="ECO:0000313" key="2">
    <source>
        <dbReference type="EMBL" id="KAH0774831.1"/>
    </source>
</evidence>
<keyword evidence="3" id="KW-1185">Reference proteome</keyword>
<feature type="region of interest" description="Disordered" evidence="1">
    <location>
        <begin position="53"/>
        <end position="109"/>
    </location>
</feature>
<reference evidence="2 3" key="1">
    <citation type="journal article" date="2021" name="bioRxiv">
        <title>Chromosome-scale and haplotype-resolved genome assembly of a tetraploid potato cultivar.</title>
        <authorList>
            <person name="Sun H."/>
            <person name="Jiao W.-B."/>
            <person name="Krause K."/>
            <person name="Campoy J.A."/>
            <person name="Goel M."/>
            <person name="Folz-Donahue K."/>
            <person name="Kukat C."/>
            <person name="Huettel B."/>
            <person name="Schneeberger K."/>
        </authorList>
    </citation>
    <scope>NUCLEOTIDE SEQUENCE [LARGE SCALE GENOMIC DNA]</scope>
    <source>
        <strain evidence="2">SolTubOtavaFocal</strain>
        <tissue evidence="2">Leaves</tissue>
    </source>
</reference>
<sequence length="109" mass="12684">MKKLEKQKSIKHPKRAKVEVHHYQKPRRPVTLEELWPSRFFRKSNQDNVEASCFNVDKEETMNVPTTDKERTVSESSPKESPSDEEKATREILSMMSHSSSEKPIEPSS</sequence>
<feature type="region of interest" description="Disordered" evidence="1">
    <location>
        <begin position="1"/>
        <end position="26"/>
    </location>
</feature>
<evidence type="ECO:0000256" key="1">
    <source>
        <dbReference type="SAM" id="MobiDB-lite"/>
    </source>
</evidence>
<name>A0ABQ7W248_SOLTU</name>